<evidence type="ECO:0000256" key="2">
    <source>
        <dbReference type="ARBA" id="ARBA00022676"/>
    </source>
</evidence>
<dbReference type="SUPFAM" id="SSF56784">
    <property type="entry name" value="HAD-like"/>
    <property type="match status" value="1"/>
</dbReference>
<comment type="catalytic activity">
    <reaction evidence="4">
        <text>D-glucose 6-phosphate + UDP-alpha-D-glucose = alpha,alpha-trehalose 6-phosphate + UDP + H(+)</text>
        <dbReference type="Rhea" id="RHEA:18889"/>
        <dbReference type="ChEBI" id="CHEBI:15378"/>
        <dbReference type="ChEBI" id="CHEBI:58223"/>
        <dbReference type="ChEBI" id="CHEBI:58429"/>
        <dbReference type="ChEBI" id="CHEBI:58885"/>
        <dbReference type="ChEBI" id="CHEBI:61548"/>
        <dbReference type="EC" id="2.4.1.15"/>
    </reaction>
</comment>
<proteinExistence type="inferred from homology"/>
<evidence type="ECO:0000313" key="7">
    <source>
        <dbReference type="Proteomes" id="UP000005867"/>
    </source>
</evidence>
<organism evidence="6 7">
    <name type="scientific">Pyrobaculum ferrireducens</name>
    <dbReference type="NCBI Taxonomy" id="1104324"/>
    <lineage>
        <taxon>Archaea</taxon>
        <taxon>Thermoproteota</taxon>
        <taxon>Thermoprotei</taxon>
        <taxon>Thermoproteales</taxon>
        <taxon>Thermoproteaceae</taxon>
        <taxon>Pyrobaculum</taxon>
    </lineage>
</organism>
<dbReference type="GeneID" id="11595082"/>
<dbReference type="GO" id="GO:0004805">
    <property type="term" value="F:trehalose-phosphatase activity"/>
    <property type="evidence" value="ECO:0007669"/>
    <property type="project" value="TreeGrafter"/>
</dbReference>
<dbReference type="GO" id="GO:0005829">
    <property type="term" value="C:cytosol"/>
    <property type="evidence" value="ECO:0007669"/>
    <property type="project" value="TreeGrafter"/>
</dbReference>
<dbReference type="InterPro" id="IPR003337">
    <property type="entry name" value="Trehalose_PPase"/>
</dbReference>
<dbReference type="BioCyc" id="PSP1104324:GJSN-803-MONOMER"/>
<dbReference type="InterPro" id="IPR036412">
    <property type="entry name" value="HAD-like_sf"/>
</dbReference>
<evidence type="ECO:0000256" key="1">
    <source>
        <dbReference type="ARBA" id="ARBA00006330"/>
    </source>
</evidence>
<dbReference type="Gene3D" id="3.40.50.2000">
    <property type="entry name" value="Glycogen Phosphorylase B"/>
    <property type="match status" value="2"/>
</dbReference>
<dbReference type="NCBIfam" id="TIGR01484">
    <property type="entry name" value="HAD-SF-IIB"/>
    <property type="match status" value="1"/>
</dbReference>
<accession>G7VAM5</accession>
<dbReference type="GO" id="GO:0003825">
    <property type="term" value="F:alpha,alpha-trehalose-phosphate synthase (UDP-forming) activity"/>
    <property type="evidence" value="ECO:0007669"/>
    <property type="project" value="UniProtKB-UniRule"/>
</dbReference>
<dbReference type="CDD" id="cd03788">
    <property type="entry name" value="GT20_TPS"/>
    <property type="match status" value="1"/>
</dbReference>
<dbReference type="eggNOG" id="arCOG02831">
    <property type="taxonomic scope" value="Archaea"/>
</dbReference>
<dbReference type="HOGENOM" id="CLU_002351_3_3_2"/>
<evidence type="ECO:0000256" key="5">
    <source>
        <dbReference type="NCBIfam" id="TIGR02400"/>
    </source>
</evidence>
<keyword evidence="7" id="KW-1185">Reference proteome</keyword>
<dbReference type="NCBIfam" id="TIGR00685">
    <property type="entry name" value="T6PP"/>
    <property type="match status" value="1"/>
</dbReference>
<dbReference type="InterPro" id="IPR012766">
    <property type="entry name" value="Trehalose_OtsA"/>
</dbReference>
<dbReference type="Gene3D" id="3.30.70.1020">
    <property type="entry name" value="Trehalose-6-phosphate phosphatase related protein, domain 2"/>
    <property type="match status" value="1"/>
</dbReference>
<protein>
    <recommendedName>
        <fullName evidence="5">Alpha,alpha-trehalose-phosphate synthase</fullName>
        <ecNumber evidence="5">2.4.1.15</ecNumber>
    </recommendedName>
</protein>
<dbReference type="SUPFAM" id="SSF53756">
    <property type="entry name" value="UDP-Glycosyltransferase/glycogen phosphorylase"/>
    <property type="match status" value="1"/>
</dbReference>
<evidence type="ECO:0000256" key="3">
    <source>
        <dbReference type="ARBA" id="ARBA00022679"/>
    </source>
</evidence>
<dbReference type="InterPro" id="IPR006379">
    <property type="entry name" value="HAD-SF_hydro_IIB"/>
</dbReference>
<keyword evidence="3" id="KW-0808">Transferase</keyword>
<dbReference type="InterPro" id="IPR023214">
    <property type="entry name" value="HAD_sf"/>
</dbReference>
<dbReference type="Proteomes" id="UP000005867">
    <property type="component" value="Chromosome"/>
</dbReference>
<dbReference type="EMBL" id="CP003098">
    <property type="protein sequence ID" value="AET32264.1"/>
    <property type="molecule type" value="Genomic_DNA"/>
</dbReference>
<dbReference type="PANTHER" id="PTHR10788:SF106">
    <property type="entry name" value="BCDNA.GH08860"/>
    <property type="match status" value="1"/>
</dbReference>
<dbReference type="CDD" id="cd01627">
    <property type="entry name" value="HAD_TPP"/>
    <property type="match status" value="1"/>
</dbReference>
<dbReference type="InterPro" id="IPR001830">
    <property type="entry name" value="Glyco_trans_20"/>
</dbReference>
<dbReference type="EC" id="2.4.1.15" evidence="5"/>
<gene>
    <name evidence="6" type="ORF">P186_0820</name>
</gene>
<dbReference type="AlphaFoldDB" id="G7VAM5"/>
<dbReference type="STRING" id="1104324.P186_0820"/>
<comment type="similarity">
    <text evidence="1">In the C-terminal section; belongs to the trehalose phosphatase family.</text>
</comment>
<name>G7VAM5_9CREN</name>
<sequence length="742" mass="82978">MRLFIVSNRLPVTVVRRDGGVEIRESVGGLATAMKSFLEATDGGRGLGFREVVWVGWSGLRAEVEGEEVRARLRERGLLPVPLSEEDVSLFYEGFCNSTLWPLFHSFTVYTVFERRFWEAYVRVQQRFAEAVASMAEPGDLVWVHDYHLMLLPAMLREAVPDLAVGFFLHIPFPPPEILQLMPPQWRTSILEGVLASDLVGFHIHEYVNNFLRSVAKFLGYRVEVGVVHVGRRRVRVGAFPIGINFEMFHNSALSPDVQTAAEELRQRLRGLKIVFSIDRLDYTKGVINRVRAWERFLREHPEWRRRATFVLVVVPSRTGVPQYDAMKREIEREVGRINGELGEVDWVPIIYISRFIPTPTLHALYNVADVALITPLRDGMNLVSKEYVASRRDCRGVLILSETAGAAHELVEALIVNPNDESAMVEAIARALSMEPEEQCRRLRAMQERIRQNDVVKWAVDFIKATVEAYGEAREAAASATAALLDGGAAAQVAEAFRRAGKRLLILDYDGTLVPHYPYAYQAVPDGALLSLLRDLASLPGTAVAVVSGRPREFLEAWLGALPLYLVAEHGAFVKEPGGGWRQFYPVDTGWKTAVKRVMEEYALRTPGSYVEEKETAVVWHYRNVEPEVGEQAAQRLLEALSGLLEGAPAVVLRGSKVVEVRPAGVSKGAVARWLIEQLRPDFVLVAGDDATDEDMFKAAPGEAYTVKVGRGDTAARFYVPTYKRLRELLHSLRKAAATSA</sequence>
<evidence type="ECO:0000256" key="4">
    <source>
        <dbReference type="ARBA" id="ARBA00048039"/>
    </source>
</evidence>
<dbReference type="OrthoDB" id="79955at2157"/>
<dbReference type="Pfam" id="PF02358">
    <property type="entry name" value="Trehalose_PPase"/>
    <property type="match status" value="1"/>
</dbReference>
<keyword evidence="2" id="KW-0328">Glycosyltransferase</keyword>
<dbReference type="NCBIfam" id="TIGR02400">
    <property type="entry name" value="trehalose_OtsA"/>
    <property type="match status" value="1"/>
</dbReference>
<dbReference type="KEGG" id="pyr:P186_0820"/>
<dbReference type="PANTHER" id="PTHR10788">
    <property type="entry name" value="TREHALOSE-6-PHOSPHATE SYNTHASE"/>
    <property type="match status" value="1"/>
</dbReference>
<reference evidence="6 7" key="1">
    <citation type="journal article" date="2012" name="J. Bacteriol.">
        <title>Complete genome sequence of strain 1860, a crenarchaeon of the genus pyrobaculum able to grow with various electron acceptors.</title>
        <authorList>
            <person name="Mardanov A.V."/>
            <person name="Gumerov V.M."/>
            <person name="Slobodkina G.B."/>
            <person name="Beletsky A.V."/>
            <person name="Bonch-Osmolovskaya E.A."/>
            <person name="Ravin N.V."/>
            <person name="Skryabin K.G."/>
        </authorList>
    </citation>
    <scope>NUCLEOTIDE SEQUENCE [LARGE SCALE GENOMIC DNA]</scope>
    <source>
        <strain evidence="6 7">1860</strain>
    </source>
</reference>
<dbReference type="NCBIfam" id="NF011071">
    <property type="entry name" value="PRK14501.1"/>
    <property type="match status" value="1"/>
</dbReference>
<dbReference type="Gene3D" id="3.40.50.1000">
    <property type="entry name" value="HAD superfamily/HAD-like"/>
    <property type="match status" value="1"/>
</dbReference>
<dbReference type="RefSeq" id="WP_014288092.1">
    <property type="nucleotide sequence ID" value="NC_016645.1"/>
</dbReference>
<dbReference type="GO" id="GO:0005992">
    <property type="term" value="P:trehalose biosynthetic process"/>
    <property type="evidence" value="ECO:0007669"/>
    <property type="project" value="UniProtKB-UniRule"/>
</dbReference>
<evidence type="ECO:0000313" key="6">
    <source>
        <dbReference type="EMBL" id="AET32264.1"/>
    </source>
</evidence>
<dbReference type="Pfam" id="PF00982">
    <property type="entry name" value="Glyco_transf_20"/>
    <property type="match status" value="1"/>
</dbReference>